<evidence type="ECO:0008006" key="4">
    <source>
        <dbReference type="Google" id="ProtNLM"/>
    </source>
</evidence>
<comment type="caution">
    <text evidence="2">The sequence shown here is derived from an EMBL/GenBank/DDBJ whole genome shotgun (WGS) entry which is preliminary data.</text>
</comment>
<proteinExistence type="predicted"/>
<dbReference type="EMBL" id="JADBEJ010000003">
    <property type="protein sequence ID" value="MBE1575059.1"/>
    <property type="molecule type" value="Genomic_DNA"/>
</dbReference>
<evidence type="ECO:0000313" key="3">
    <source>
        <dbReference type="Proteomes" id="UP000656548"/>
    </source>
</evidence>
<keyword evidence="3" id="KW-1185">Reference proteome</keyword>
<name>A0ABR9L2R9_9PSEU</name>
<sequence length="116" mass="13240">MSWPPTLEQLKEDQKVPLDDTRDDERYQSNLDAAVAWIERVRPQFNYNADPLDTRPAPSDDHVLGTIRLAARWFTRPRSPDGLVSMNDLGTARVSSFDPDIDRMLRIGRYAKAVIG</sequence>
<protein>
    <recommendedName>
        <fullName evidence="4">Head-to-tail adaptor</fullName>
    </recommendedName>
</protein>
<evidence type="ECO:0000313" key="2">
    <source>
        <dbReference type="EMBL" id="MBE1575059.1"/>
    </source>
</evidence>
<feature type="compositionally biased region" description="Basic and acidic residues" evidence="1">
    <location>
        <begin position="9"/>
        <end position="24"/>
    </location>
</feature>
<dbReference type="Proteomes" id="UP000656548">
    <property type="component" value="Unassembled WGS sequence"/>
</dbReference>
<dbReference type="RefSeq" id="WP_191334951.1">
    <property type="nucleotide sequence ID" value="NZ_JADBEJ010000003.1"/>
</dbReference>
<feature type="region of interest" description="Disordered" evidence="1">
    <location>
        <begin position="1"/>
        <end position="24"/>
    </location>
</feature>
<accession>A0ABR9L2R9</accession>
<gene>
    <name evidence="2" type="ORF">H4W30_002106</name>
</gene>
<organism evidence="2 3">
    <name type="scientific">Amycolatopsis roodepoortensis</name>
    <dbReference type="NCBI Taxonomy" id="700274"/>
    <lineage>
        <taxon>Bacteria</taxon>
        <taxon>Bacillati</taxon>
        <taxon>Actinomycetota</taxon>
        <taxon>Actinomycetes</taxon>
        <taxon>Pseudonocardiales</taxon>
        <taxon>Pseudonocardiaceae</taxon>
        <taxon>Amycolatopsis</taxon>
    </lineage>
</organism>
<reference evidence="2 3" key="1">
    <citation type="submission" date="2020-10" db="EMBL/GenBank/DDBJ databases">
        <title>Sequencing the genomes of 1000 actinobacteria strains.</title>
        <authorList>
            <person name="Klenk H.-P."/>
        </authorList>
    </citation>
    <scope>NUCLEOTIDE SEQUENCE [LARGE SCALE GENOMIC DNA]</scope>
    <source>
        <strain evidence="2 3">DSM 46661</strain>
    </source>
</reference>
<evidence type="ECO:0000256" key="1">
    <source>
        <dbReference type="SAM" id="MobiDB-lite"/>
    </source>
</evidence>